<feature type="compositionally biased region" description="Polar residues" evidence="1">
    <location>
        <begin position="258"/>
        <end position="270"/>
    </location>
</feature>
<comment type="caution">
    <text evidence="2">The sequence shown here is derived from an EMBL/GenBank/DDBJ whole genome shotgun (WGS) entry which is preliminary data.</text>
</comment>
<evidence type="ECO:0000256" key="1">
    <source>
        <dbReference type="SAM" id="MobiDB-lite"/>
    </source>
</evidence>
<protein>
    <submittedName>
        <fullName evidence="2">Uncharacterized protein</fullName>
    </submittedName>
</protein>
<feature type="region of interest" description="Disordered" evidence="1">
    <location>
        <begin position="109"/>
        <end position="421"/>
    </location>
</feature>
<dbReference type="Proteomes" id="UP000553632">
    <property type="component" value="Unassembled WGS sequence"/>
</dbReference>
<dbReference type="AlphaFoldDB" id="A0A7J6Q7R1"/>
<evidence type="ECO:0000313" key="2">
    <source>
        <dbReference type="EMBL" id="KAF4704248.1"/>
    </source>
</evidence>
<keyword evidence="3" id="KW-1185">Reference proteome</keyword>
<reference evidence="2 3" key="1">
    <citation type="submission" date="2020-04" db="EMBL/GenBank/DDBJ databases">
        <title>Perkinsus olseni comparative genomics.</title>
        <authorList>
            <person name="Bogema D.R."/>
        </authorList>
    </citation>
    <scope>NUCLEOTIDE SEQUENCE [LARGE SCALE GENOMIC DNA]</scope>
    <source>
        <strain evidence="2 3">ATCC PRA-207</strain>
    </source>
</reference>
<name>A0A7J6Q7R1_PEROL</name>
<feature type="compositionally biased region" description="Low complexity" evidence="1">
    <location>
        <begin position="194"/>
        <end position="211"/>
    </location>
</feature>
<dbReference type="EMBL" id="JABANO010034971">
    <property type="protein sequence ID" value="KAF4704248.1"/>
    <property type="molecule type" value="Genomic_DNA"/>
</dbReference>
<feature type="compositionally biased region" description="Low complexity" evidence="1">
    <location>
        <begin position="380"/>
        <end position="401"/>
    </location>
</feature>
<proteinExistence type="predicted"/>
<feature type="compositionally biased region" description="Low complexity" evidence="1">
    <location>
        <begin position="317"/>
        <end position="330"/>
    </location>
</feature>
<gene>
    <name evidence="2" type="ORF">FOZ63_008001</name>
</gene>
<feature type="compositionally biased region" description="Pro residues" evidence="1">
    <location>
        <begin position="221"/>
        <end position="245"/>
    </location>
</feature>
<evidence type="ECO:0000313" key="3">
    <source>
        <dbReference type="Proteomes" id="UP000553632"/>
    </source>
</evidence>
<sequence>MIDASRGLIQSEATGASKIVFHVSQCSNAQQKQTLADRVKRGSASGKKLPVTFTVAQLPNGTCVAKSVSVVGAKPNEGKGAQASAPSGPPVEVLERARKVQEAAVAAVASAKAMYPPAKRGKGPSPKAKAPNNRKRRNNHPKAGAGPRPPPVRGEKPSNPKRSAKVASPRGSAPVKRSPPVAKANEVPNKPVRLAENLAPNDLANPNAPLLGSLAQLTIPPGFPPLPPGPPPHASSTIPGPPLQQQPPAGDAPKAKASSKQQTEASSSTVVRDWRVKAAAASKATAPASSKEFAYKRSAEHPLRLVKASNPPKPKSPAKAAPEPAKVPKAGQSAVPALAAEKAKTKAASPSSVVPPKPSQPKLPIESRSGKGNGLDDLQSSRTRSMSHTSSSGSSAVSPISVATPTGERGDVSIPEDDLDF</sequence>
<feature type="compositionally biased region" description="Low complexity" evidence="1">
    <location>
        <begin position="277"/>
        <end position="291"/>
    </location>
</feature>
<feature type="non-terminal residue" evidence="2">
    <location>
        <position position="421"/>
    </location>
</feature>
<accession>A0A7J6Q7R1</accession>
<organism evidence="2 3">
    <name type="scientific">Perkinsus olseni</name>
    <name type="common">Perkinsus atlanticus</name>
    <dbReference type="NCBI Taxonomy" id="32597"/>
    <lineage>
        <taxon>Eukaryota</taxon>
        <taxon>Sar</taxon>
        <taxon>Alveolata</taxon>
        <taxon>Perkinsozoa</taxon>
        <taxon>Perkinsea</taxon>
        <taxon>Perkinsida</taxon>
        <taxon>Perkinsidae</taxon>
        <taxon>Perkinsus</taxon>
    </lineage>
</organism>
<feature type="compositionally biased region" description="Basic and acidic residues" evidence="1">
    <location>
        <begin position="293"/>
        <end position="303"/>
    </location>
</feature>